<keyword evidence="6" id="KW-0808">Transferase</keyword>
<feature type="domain" description="HAMP" evidence="16">
    <location>
        <begin position="59"/>
        <end position="111"/>
    </location>
</feature>
<dbReference type="InterPro" id="IPR003660">
    <property type="entry name" value="HAMP_dom"/>
</dbReference>
<dbReference type="InterPro" id="IPR003661">
    <property type="entry name" value="HisK_dim/P_dom"/>
</dbReference>
<dbReference type="PROSITE" id="PS50109">
    <property type="entry name" value="HIS_KIN"/>
    <property type="match status" value="1"/>
</dbReference>
<dbReference type="Gene3D" id="1.10.287.130">
    <property type="match status" value="1"/>
</dbReference>
<dbReference type="Gene3D" id="6.10.340.10">
    <property type="match status" value="1"/>
</dbReference>
<evidence type="ECO:0000256" key="11">
    <source>
        <dbReference type="ARBA" id="ARBA00022989"/>
    </source>
</evidence>
<dbReference type="InterPro" id="IPR050398">
    <property type="entry name" value="HssS/ArlS-like"/>
</dbReference>
<evidence type="ECO:0000256" key="8">
    <source>
        <dbReference type="ARBA" id="ARBA00022741"/>
    </source>
</evidence>
<evidence type="ECO:0000256" key="1">
    <source>
        <dbReference type="ARBA" id="ARBA00000085"/>
    </source>
</evidence>
<dbReference type="InterPro" id="IPR003594">
    <property type="entry name" value="HATPase_dom"/>
</dbReference>
<evidence type="ECO:0000256" key="6">
    <source>
        <dbReference type="ARBA" id="ARBA00022679"/>
    </source>
</evidence>
<keyword evidence="8" id="KW-0547">Nucleotide-binding</keyword>
<keyword evidence="11 14" id="KW-1133">Transmembrane helix</keyword>
<evidence type="ECO:0000313" key="18">
    <source>
        <dbReference type="Proteomes" id="UP001556040"/>
    </source>
</evidence>
<dbReference type="CDD" id="cd00082">
    <property type="entry name" value="HisKA"/>
    <property type="match status" value="1"/>
</dbReference>
<evidence type="ECO:0000256" key="3">
    <source>
        <dbReference type="ARBA" id="ARBA00012438"/>
    </source>
</evidence>
<dbReference type="SUPFAM" id="SSF47384">
    <property type="entry name" value="Homodimeric domain of signal transducing histidine kinase"/>
    <property type="match status" value="1"/>
</dbReference>
<comment type="caution">
    <text evidence="17">The sequence shown here is derived from an EMBL/GenBank/DDBJ whole genome shotgun (WGS) entry which is preliminary data.</text>
</comment>
<dbReference type="Pfam" id="PF00672">
    <property type="entry name" value="HAMP"/>
    <property type="match status" value="1"/>
</dbReference>
<dbReference type="Gene3D" id="3.30.565.10">
    <property type="entry name" value="Histidine kinase-like ATPase, C-terminal domain"/>
    <property type="match status" value="1"/>
</dbReference>
<dbReference type="CDD" id="cd00075">
    <property type="entry name" value="HATPase"/>
    <property type="match status" value="1"/>
</dbReference>
<dbReference type="PRINTS" id="PR00344">
    <property type="entry name" value="BCTRLSENSOR"/>
</dbReference>
<dbReference type="PANTHER" id="PTHR45528:SF1">
    <property type="entry name" value="SENSOR HISTIDINE KINASE CPXA"/>
    <property type="match status" value="1"/>
</dbReference>
<evidence type="ECO:0000259" key="16">
    <source>
        <dbReference type="PROSITE" id="PS50885"/>
    </source>
</evidence>
<dbReference type="InterPro" id="IPR004358">
    <property type="entry name" value="Sig_transdc_His_kin-like_C"/>
</dbReference>
<evidence type="ECO:0000256" key="13">
    <source>
        <dbReference type="ARBA" id="ARBA00023136"/>
    </source>
</evidence>
<evidence type="ECO:0000259" key="15">
    <source>
        <dbReference type="PROSITE" id="PS50109"/>
    </source>
</evidence>
<dbReference type="Pfam" id="PF02518">
    <property type="entry name" value="HATPase_c"/>
    <property type="match status" value="1"/>
</dbReference>
<evidence type="ECO:0000256" key="12">
    <source>
        <dbReference type="ARBA" id="ARBA00023012"/>
    </source>
</evidence>
<sequence>MKLRTLLILANASSFLLLFVFLIVAYIRMFLSHEIILLLTSITLVAGILSFAVHWFIMSPLLKAVKQMTLEAERMAQGDFDIKVTEAGPVEIKKLAKNFNHMSEQISDMFQELKQSERFKSELIANVSHDLRTPISSIHSFAAALNDNIIDDAPTKQRYYDTILAETEKLSFLIEEVLHLSQLENKKILYKPTSTAVDQLVVETLQQFERKLEERAINIEVAFDENITTVSLMPLQIKRVMTNFIQNALSFSEKQTTIQVEIKRKANRFYFAVRDEGKGIPLAEQEFIFQRFYRVEKSRSKQHGGSGLGLSISKEIIELHHGTIGVKSDGESGSTFWFEIPILLEE</sequence>
<evidence type="ECO:0000256" key="4">
    <source>
        <dbReference type="ARBA" id="ARBA00022475"/>
    </source>
</evidence>
<organism evidence="17 18">
    <name type="scientific">Jeotgalibacillus marinus</name>
    <dbReference type="NCBI Taxonomy" id="86667"/>
    <lineage>
        <taxon>Bacteria</taxon>
        <taxon>Bacillati</taxon>
        <taxon>Bacillota</taxon>
        <taxon>Bacilli</taxon>
        <taxon>Bacillales</taxon>
        <taxon>Caryophanaceae</taxon>
        <taxon>Jeotgalibacillus</taxon>
    </lineage>
</organism>
<dbReference type="GO" id="GO:0016301">
    <property type="term" value="F:kinase activity"/>
    <property type="evidence" value="ECO:0007669"/>
    <property type="project" value="UniProtKB-KW"/>
</dbReference>
<dbReference type="Pfam" id="PF00512">
    <property type="entry name" value="HisKA"/>
    <property type="match status" value="1"/>
</dbReference>
<dbReference type="SMART" id="SM00387">
    <property type="entry name" value="HATPase_c"/>
    <property type="match status" value="1"/>
</dbReference>
<comment type="catalytic activity">
    <reaction evidence="1">
        <text>ATP + protein L-histidine = ADP + protein N-phospho-L-histidine.</text>
        <dbReference type="EC" id="2.7.13.3"/>
    </reaction>
</comment>
<keyword evidence="4" id="KW-1003">Cell membrane</keyword>
<keyword evidence="12" id="KW-0902">Two-component regulatory system</keyword>
<keyword evidence="10" id="KW-0067">ATP-binding</keyword>
<keyword evidence="9 17" id="KW-0418">Kinase</keyword>
<feature type="transmembrane region" description="Helical" evidence="14">
    <location>
        <begin position="7"/>
        <end position="29"/>
    </location>
</feature>
<evidence type="ECO:0000256" key="14">
    <source>
        <dbReference type="SAM" id="Phobius"/>
    </source>
</evidence>
<keyword evidence="7 14" id="KW-0812">Transmembrane</keyword>
<evidence type="ECO:0000256" key="7">
    <source>
        <dbReference type="ARBA" id="ARBA00022692"/>
    </source>
</evidence>
<reference evidence="17 18" key="1">
    <citation type="journal article" date="1979" name="Int. J. Syst. Evol. Microbiol.">
        <title>Bacillus globisporus subsp. marinus subsp. nov.</title>
        <authorList>
            <person name="Liu H."/>
        </authorList>
    </citation>
    <scope>NUCLEOTIDE SEQUENCE [LARGE SCALE GENOMIC DNA]</scope>
    <source>
        <strain evidence="17 18">DSM 1297</strain>
    </source>
</reference>
<dbReference type="Proteomes" id="UP001556040">
    <property type="component" value="Unassembled WGS sequence"/>
</dbReference>
<feature type="transmembrane region" description="Helical" evidence="14">
    <location>
        <begin position="35"/>
        <end position="58"/>
    </location>
</feature>
<protein>
    <recommendedName>
        <fullName evidence="3">histidine kinase</fullName>
        <ecNumber evidence="3">2.7.13.3</ecNumber>
    </recommendedName>
</protein>
<gene>
    <name evidence="17" type="ORF">AB1471_14690</name>
</gene>
<dbReference type="EC" id="2.7.13.3" evidence="3"/>
<dbReference type="SMART" id="SM00388">
    <property type="entry name" value="HisKA"/>
    <property type="match status" value="1"/>
</dbReference>
<keyword evidence="18" id="KW-1185">Reference proteome</keyword>
<dbReference type="EMBL" id="JBFMIA010000021">
    <property type="protein sequence ID" value="MEW9503036.1"/>
    <property type="molecule type" value="Genomic_DNA"/>
</dbReference>
<dbReference type="RefSeq" id="WP_367780525.1">
    <property type="nucleotide sequence ID" value="NZ_JBFMIA010000021.1"/>
</dbReference>
<evidence type="ECO:0000256" key="9">
    <source>
        <dbReference type="ARBA" id="ARBA00022777"/>
    </source>
</evidence>
<keyword evidence="13 14" id="KW-0472">Membrane</keyword>
<comment type="subcellular location">
    <subcellularLocation>
        <location evidence="2">Cell membrane</location>
        <topology evidence="2">Multi-pass membrane protein</topology>
    </subcellularLocation>
</comment>
<accession>A0ABV3Q733</accession>
<evidence type="ECO:0000313" key="17">
    <source>
        <dbReference type="EMBL" id="MEW9503036.1"/>
    </source>
</evidence>
<dbReference type="InterPro" id="IPR036097">
    <property type="entry name" value="HisK_dim/P_sf"/>
</dbReference>
<dbReference type="PANTHER" id="PTHR45528">
    <property type="entry name" value="SENSOR HISTIDINE KINASE CPXA"/>
    <property type="match status" value="1"/>
</dbReference>
<dbReference type="SMART" id="SM00304">
    <property type="entry name" value="HAMP"/>
    <property type="match status" value="1"/>
</dbReference>
<dbReference type="InterPro" id="IPR036890">
    <property type="entry name" value="HATPase_C_sf"/>
</dbReference>
<evidence type="ECO:0000256" key="10">
    <source>
        <dbReference type="ARBA" id="ARBA00022840"/>
    </source>
</evidence>
<dbReference type="SUPFAM" id="SSF55874">
    <property type="entry name" value="ATPase domain of HSP90 chaperone/DNA topoisomerase II/histidine kinase"/>
    <property type="match status" value="1"/>
</dbReference>
<keyword evidence="5" id="KW-0597">Phosphoprotein</keyword>
<dbReference type="PROSITE" id="PS50885">
    <property type="entry name" value="HAMP"/>
    <property type="match status" value="1"/>
</dbReference>
<dbReference type="SUPFAM" id="SSF158472">
    <property type="entry name" value="HAMP domain-like"/>
    <property type="match status" value="1"/>
</dbReference>
<dbReference type="CDD" id="cd06225">
    <property type="entry name" value="HAMP"/>
    <property type="match status" value="1"/>
</dbReference>
<proteinExistence type="predicted"/>
<feature type="domain" description="Histidine kinase" evidence="15">
    <location>
        <begin position="126"/>
        <end position="344"/>
    </location>
</feature>
<evidence type="ECO:0000256" key="5">
    <source>
        <dbReference type="ARBA" id="ARBA00022553"/>
    </source>
</evidence>
<name>A0ABV3Q733_9BACL</name>
<dbReference type="InterPro" id="IPR005467">
    <property type="entry name" value="His_kinase_dom"/>
</dbReference>
<evidence type="ECO:0000256" key="2">
    <source>
        <dbReference type="ARBA" id="ARBA00004651"/>
    </source>
</evidence>